<dbReference type="STRING" id="84531.LA76x_1377"/>
<proteinExistence type="predicted"/>
<protein>
    <submittedName>
        <fullName evidence="2">Uncharacterized protein</fullName>
    </submittedName>
</protein>
<evidence type="ECO:0000256" key="1">
    <source>
        <dbReference type="SAM" id="MobiDB-lite"/>
    </source>
</evidence>
<evidence type="ECO:0000313" key="2">
    <source>
        <dbReference type="EMBL" id="ALN79534.1"/>
    </source>
</evidence>
<gene>
    <name evidence="2" type="ORF">LA76x_1377</name>
</gene>
<feature type="region of interest" description="Disordered" evidence="1">
    <location>
        <begin position="18"/>
        <end position="42"/>
    </location>
</feature>
<dbReference type="AlphaFoldDB" id="A0A0S2F7K4"/>
<dbReference type="KEGG" id="lab:LA76x_1377"/>
<reference evidence="2 3" key="1">
    <citation type="journal article" date="2015" name="BMC Genomics">
        <title>Comparative genomics and metabolic profiling of the genus Lysobacter.</title>
        <authorList>
            <person name="de Bruijn I."/>
            <person name="Cheng X."/>
            <person name="de Jager V."/>
            <person name="Exposito R.G."/>
            <person name="Watrous J."/>
            <person name="Patel N."/>
            <person name="Postma J."/>
            <person name="Dorrestein P.C."/>
            <person name="Kobayashi D."/>
            <person name="Raaijmakers J.M."/>
        </authorList>
    </citation>
    <scope>NUCLEOTIDE SEQUENCE [LARGE SCALE GENOMIC DNA]</scope>
    <source>
        <strain evidence="2 3">76</strain>
    </source>
</reference>
<dbReference type="PATRIC" id="fig|84531.8.peg.1409"/>
<accession>A0A0S2F7K4</accession>
<sequence length="42" mass="4474">MRTVAVLRLAPRNSAIHSVRVRGSRLNPTPSPHPSPACGRGT</sequence>
<organism evidence="2 3">
    <name type="scientific">Lysobacter antibioticus</name>
    <dbReference type="NCBI Taxonomy" id="84531"/>
    <lineage>
        <taxon>Bacteria</taxon>
        <taxon>Pseudomonadati</taxon>
        <taxon>Pseudomonadota</taxon>
        <taxon>Gammaproteobacteria</taxon>
        <taxon>Lysobacterales</taxon>
        <taxon>Lysobacteraceae</taxon>
        <taxon>Lysobacter</taxon>
    </lineage>
</organism>
<dbReference type="Proteomes" id="UP000060787">
    <property type="component" value="Chromosome"/>
</dbReference>
<keyword evidence="3" id="KW-1185">Reference proteome</keyword>
<evidence type="ECO:0000313" key="3">
    <source>
        <dbReference type="Proteomes" id="UP000060787"/>
    </source>
</evidence>
<name>A0A0S2F7K4_LYSAN</name>
<dbReference type="EMBL" id="CP011129">
    <property type="protein sequence ID" value="ALN79534.1"/>
    <property type="molecule type" value="Genomic_DNA"/>
</dbReference>